<dbReference type="OrthoDB" id="273833at2759"/>
<keyword evidence="3" id="KW-1185">Reference proteome</keyword>
<evidence type="ECO:0000313" key="2">
    <source>
        <dbReference type="EMBL" id="CAD2216516.1"/>
    </source>
</evidence>
<feature type="compositionally biased region" description="Polar residues" evidence="1">
    <location>
        <begin position="377"/>
        <end position="396"/>
    </location>
</feature>
<feature type="compositionally biased region" description="Polar residues" evidence="1">
    <location>
        <begin position="89"/>
        <end position="109"/>
    </location>
</feature>
<feature type="compositionally biased region" description="Basic and acidic residues" evidence="1">
    <location>
        <begin position="110"/>
        <end position="128"/>
    </location>
</feature>
<gene>
    <name evidence="2" type="ORF">ADEAN_000397800</name>
</gene>
<evidence type="ECO:0000256" key="1">
    <source>
        <dbReference type="SAM" id="MobiDB-lite"/>
    </source>
</evidence>
<name>A0A7G2C9T3_9TRYP</name>
<feature type="region of interest" description="Disordered" evidence="1">
    <location>
        <begin position="317"/>
        <end position="396"/>
    </location>
</feature>
<dbReference type="VEuPathDB" id="TriTrypDB:ADEAN_000397800"/>
<feature type="compositionally biased region" description="Polar residues" evidence="1">
    <location>
        <begin position="129"/>
        <end position="151"/>
    </location>
</feature>
<proteinExistence type="predicted"/>
<dbReference type="Proteomes" id="UP000515908">
    <property type="component" value="Chromosome 07"/>
</dbReference>
<sequence>MISNPYLSQRFGDLSQSRDEPEFDASEGFSRFPNAAHMTSSVFKPSSKKEPVAVLTPTDRVIPFNAPPMGCHTPTRSTDHSSLDRAKPVNSTTSSPSRSGGAVSMSNLIERSRAVLDSARDVLDKSRSEQSTMTAGADQSFTSPSKDTPTQRVAKAGTATRMDSPKETRKAFPPPIPSPKRAPSKVEPAQGTEERLEENDTTQLFKVLLVASPNPAALLERRRSRRRYYTGGFTQQSESAPAVKRAQSAPKSAEVDLSKRPKRTAPLSFDDSFAEQCAKFLNITRGDLTKINHLIESSKASKVVRPPSPTVIIGNTLPAKQVPATSPERVSRTNSSYLEESPKTTKSKTRRATEGSLPSYALPTESWLLKSADDTDGVQNSSQGDTPSTPYQTSGF</sequence>
<feature type="region of interest" description="Disordered" evidence="1">
    <location>
        <begin position="59"/>
        <end position="198"/>
    </location>
</feature>
<reference evidence="2 3" key="1">
    <citation type="submission" date="2020-08" db="EMBL/GenBank/DDBJ databases">
        <authorList>
            <person name="Newling K."/>
            <person name="Davey J."/>
            <person name="Forrester S."/>
        </authorList>
    </citation>
    <scope>NUCLEOTIDE SEQUENCE [LARGE SCALE GENOMIC DNA]</scope>
    <source>
        <strain evidence="3">Crithidia deanei Carvalho (ATCC PRA-265)</strain>
    </source>
</reference>
<feature type="region of interest" description="Disordered" evidence="1">
    <location>
        <begin position="1"/>
        <end position="31"/>
    </location>
</feature>
<protein>
    <submittedName>
        <fullName evidence="2">Uncharacterized protein</fullName>
    </submittedName>
</protein>
<feature type="region of interest" description="Disordered" evidence="1">
    <location>
        <begin position="232"/>
        <end position="260"/>
    </location>
</feature>
<organism evidence="2 3">
    <name type="scientific">Angomonas deanei</name>
    <dbReference type="NCBI Taxonomy" id="59799"/>
    <lineage>
        <taxon>Eukaryota</taxon>
        <taxon>Discoba</taxon>
        <taxon>Euglenozoa</taxon>
        <taxon>Kinetoplastea</taxon>
        <taxon>Metakinetoplastina</taxon>
        <taxon>Trypanosomatida</taxon>
        <taxon>Trypanosomatidae</taxon>
        <taxon>Strigomonadinae</taxon>
        <taxon>Angomonas</taxon>
    </lineage>
</organism>
<dbReference type="AlphaFoldDB" id="A0A7G2C9T3"/>
<dbReference type="EMBL" id="LR877151">
    <property type="protein sequence ID" value="CAD2216516.1"/>
    <property type="molecule type" value="Genomic_DNA"/>
</dbReference>
<feature type="compositionally biased region" description="Basic and acidic residues" evidence="1">
    <location>
        <begin position="77"/>
        <end position="87"/>
    </location>
</feature>
<accession>A0A7G2C9T3</accession>
<evidence type="ECO:0000313" key="3">
    <source>
        <dbReference type="Proteomes" id="UP000515908"/>
    </source>
</evidence>